<evidence type="ECO:0000256" key="1">
    <source>
        <dbReference type="ARBA" id="ARBA00023015"/>
    </source>
</evidence>
<proteinExistence type="predicted"/>
<dbReference type="OrthoDB" id="9779746at2"/>
<keyword evidence="7" id="KW-1185">Reference proteome</keyword>
<keyword evidence="2 4" id="KW-0238">DNA-binding</keyword>
<evidence type="ECO:0000313" key="6">
    <source>
        <dbReference type="EMBL" id="SIS76038.1"/>
    </source>
</evidence>
<keyword evidence="1" id="KW-0805">Transcription regulation</keyword>
<organism evidence="6 7">
    <name type="scientific">Roseivivax lentus</name>
    <dbReference type="NCBI Taxonomy" id="633194"/>
    <lineage>
        <taxon>Bacteria</taxon>
        <taxon>Pseudomonadati</taxon>
        <taxon>Pseudomonadota</taxon>
        <taxon>Alphaproteobacteria</taxon>
        <taxon>Rhodobacterales</taxon>
        <taxon>Roseobacteraceae</taxon>
        <taxon>Roseivivax</taxon>
    </lineage>
</organism>
<dbReference type="SUPFAM" id="SSF46689">
    <property type="entry name" value="Homeodomain-like"/>
    <property type="match status" value="1"/>
</dbReference>
<dbReference type="InterPro" id="IPR050109">
    <property type="entry name" value="HTH-type_TetR-like_transc_reg"/>
</dbReference>
<gene>
    <name evidence="6" type="ORF">SAMN05421759_10366</name>
</gene>
<dbReference type="Gene3D" id="1.10.10.60">
    <property type="entry name" value="Homeodomain-like"/>
    <property type="match status" value="1"/>
</dbReference>
<dbReference type="Gene3D" id="1.10.357.10">
    <property type="entry name" value="Tetracycline Repressor, domain 2"/>
    <property type="match status" value="1"/>
</dbReference>
<dbReference type="GO" id="GO:0003700">
    <property type="term" value="F:DNA-binding transcription factor activity"/>
    <property type="evidence" value="ECO:0007669"/>
    <property type="project" value="TreeGrafter"/>
</dbReference>
<feature type="domain" description="HTH tetR-type" evidence="5">
    <location>
        <begin position="10"/>
        <end position="70"/>
    </location>
</feature>
<dbReference type="AlphaFoldDB" id="A0A1N7LQD6"/>
<dbReference type="InterPro" id="IPR009057">
    <property type="entry name" value="Homeodomain-like_sf"/>
</dbReference>
<reference evidence="7" key="1">
    <citation type="submission" date="2017-01" db="EMBL/GenBank/DDBJ databases">
        <authorList>
            <person name="Varghese N."/>
            <person name="Submissions S."/>
        </authorList>
    </citation>
    <scope>NUCLEOTIDE SEQUENCE [LARGE SCALE GENOMIC DNA]</scope>
    <source>
        <strain evidence="7">DSM 29430</strain>
    </source>
</reference>
<dbReference type="Pfam" id="PF17932">
    <property type="entry name" value="TetR_C_24"/>
    <property type="match status" value="1"/>
</dbReference>
<dbReference type="PANTHER" id="PTHR30055:SF234">
    <property type="entry name" value="HTH-TYPE TRANSCRIPTIONAL REGULATOR BETI"/>
    <property type="match status" value="1"/>
</dbReference>
<feature type="DNA-binding region" description="H-T-H motif" evidence="4">
    <location>
        <begin position="33"/>
        <end position="52"/>
    </location>
</feature>
<dbReference type="STRING" id="633194.SAMN05421759_10366"/>
<evidence type="ECO:0000256" key="4">
    <source>
        <dbReference type="PROSITE-ProRule" id="PRU00335"/>
    </source>
</evidence>
<dbReference type="PRINTS" id="PR00455">
    <property type="entry name" value="HTHTETR"/>
</dbReference>
<evidence type="ECO:0000256" key="3">
    <source>
        <dbReference type="ARBA" id="ARBA00023163"/>
    </source>
</evidence>
<evidence type="ECO:0000313" key="7">
    <source>
        <dbReference type="Proteomes" id="UP000186684"/>
    </source>
</evidence>
<keyword evidence="3" id="KW-0804">Transcription</keyword>
<name>A0A1N7LQD6_9RHOB</name>
<evidence type="ECO:0000256" key="2">
    <source>
        <dbReference type="ARBA" id="ARBA00023125"/>
    </source>
</evidence>
<dbReference type="Proteomes" id="UP000186684">
    <property type="component" value="Unassembled WGS sequence"/>
</dbReference>
<dbReference type="InterPro" id="IPR036271">
    <property type="entry name" value="Tet_transcr_reg_TetR-rel_C_sf"/>
</dbReference>
<protein>
    <submittedName>
        <fullName evidence="6">Transcriptional regulator, TetR family</fullName>
    </submittedName>
</protein>
<dbReference type="GO" id="GO:0000976">
    <property type="term" value="F:transcription cis-regulatory region binding"/>
    <property type="evidence" value="ECO:0007669"/>
    <property type="project" value="TreeGrafter"/>
</dbReference>
<dbReference type="PANTHER" id="PTHR30055">
    <property type="entry name" value="HTH-TYPE TRANSCRIPTIONAL REGULATOR RUTR"/>
    <property type="match status" value="1"/>
</dbReference>
<dbReference type="EMBL" id="FTOQ01000003">
    <property type="protein sequence ID" value="SIS76038.1"/>
    <property type="molecule type" value="Genomic_DNA"/>
</dbReference>
<accession>A0A1N7LQD6</accession>
<dbReference type="Pfam" id="PF00440">
    <property type="entry name" value="TetR_N"/>
    <property type="match status" value="1"/>
</dbReference>
<dbReference type="SUPFAM" id="SSF48498">
    <property type="entry name" value="Tetracyclin repressor-like, C-terminal domain"/>
    <property type="match status" value="1"/>
</dbReference>
<dbReference type="RefSeq" id="WP_076446547.1">
    <property type="nucleotide sequence ID" value="NZ_FTOQ01000003.1"/>
</dbReference>
<evidence type="ECO:0000259" key="5">
    <source>
        <dbReference type="PROSITE" id="PS50977"/>
    </source>
</evidence>
<sequence>MARPRAQDFEEKRHGLLLVAARVFAAQGMEKASMAEIAREAGVSKSLLYHYYPSKSALIFAIIHDHLAALDAALAAATDAEAPPDARLETLVATMLEAYRGADDQHKVQINAGPALSADQRAALRAIERRIVGRFSAVLSQIAPGLGDGDAPPLPAVTMSLLGMLNWAYLWFRDDGPLSRRDYARLATELMLGGVSRLG</sequence>
<dbReference type="InterPro" id="IPR001647">
    <property type="entry name" value="HTH_TetR"/>
</dbReference>
<dbReference type="PROSITE" id="PS50977">
    <property type="entry name" value="HTH_TETR_2"/>
    <property type="match status" value="1"/>
</dbReference>
<dbReference type="InterPro" id="IPR041490">
    <property type="entry name" value="KstR2_TetR_C"/>
</dbReference>